<evidence type="ECO:0000313" key="1">
    <source>
        <dbReference type="EMBL" id="SNT36235.1"/>
    </source>
</evidence>
<sequence length="164" mass="18639">MPAITVHTFVAAPIELCFDLSRSIDLHTISTKHTGERAVAGVTAGLIELGETVTWKAKHLGVWQHLTSKITEYNRPYYFVDEMVHGAFKRFRHEQCFKEMEGGTLMLKVFDYTSPLGILGSIVDKSFLESYMTRLLTKRDKVIKQYAESGKWERVLGIDKVVQG</sequence>
<dbReference type="Gene3D" id="3.30.530.20">
    <property type="match status" value="1"/>
</dbReference>
<dbReference type="Proteomes" id="UP000198432">
    <property type="component" value="Unassembled WGS sequence"/>
</dbReference>
<reference evidence="2" key="1">
    <citation type="submission" date="2017-06" db="EMBL/GenBank/DDBJ databases">
        <authorList>
            <person name="Varghese N."/>
            <person name="Submissions S."/>
        </authorList>
    </citation>
    <scope>NUCLEOTIDE SEQUENCE [LARGE SCALE GENOMIC DNA]</scope>
    <source>
        <strain evidence="2">NKM1</strain>
    </source>
</reference>
<evidence type="ECO:0000313" key="2">
    <source>
        <dbReference type="Proteomes" id="UP000198432"/>
    </source>
</evidence>
<dbReference type="SUPFAM" id="SSF55961">
    <property type="entry name" value="Bet v1-like"/>
    <property type="match status" value="1"/>
</dbReference>
<dbReference type="OrthoDB" id="9801773at2"/>
<protein>
    <recommendedName>
        <fullName evidence="3">Ligand-binding SRPBCC domain-containing protein</fullName>
    </recommendedName>
</protein>
<evidence type="ECO:0008006" key="3">
    <source>
        <dbReference type="Google" id="ProtNLM"/>
    </source>
</evidence>
<accession>A0A239M0T4</accession>
<keyword evidence="2" id="KW-1185">Reference proteome</keyword>
<dbReference type="CDD" id="cd07820">
    <property type="entry name" value="SRPBCC_3"/>
    <property type="match status" value="1"/>
</dbReference>
<dbReference type="AlphaFoldDB" id="A0A239M0T4"/>
<dbReference type="EMBL" id="FZOQ01000063">
    <property type="protein sequence ID" value="SNT36235.1"/>
    <property type="molecule type" value="Genomic_DNA"/>
</dbReference>
<dbReference type="RefSeq" id="WP_089322023.1">
    <property type="nucleotide sequence ID" value="NZ_FZOQ01000063.1"/>
</dbReference>
<dbReference type="InterPro" id="IPR023393">
    <property type="entry name" value="START-like_dom_sf"/>
</dbReference>
<proteinExistence type="predicted"/>
<organism evidence="1 2">
    <name type="scientific">Pontibacter ummariensis</name>
    <dbReference type="NCBI Taxonomy" id="1610492"/>
    <lineage>
        <taxon>Bacteria</taxon>
        <taxon>Pseudomonadati</taxon>
        <taxon>Bacteroidota</taxon>
        <taxon>Cytophagia</taxon>
        <taxon>Cytophagales</taxon>
        <taxon>Hymenobacteraceae</taxon>
        <taxon>Pontibacter</taxon>
    </lineage>
</organism>
<gene>
    <name evidence="1" type="ORF">SAMN06296052_1632</name>
</gene>
<name>A0A239M0T4_9BACT</name>